<evidence type="ECO:0000313" key="2">
    <source>
        <dbReference type="EMBL" id="MCE3215573.1"/>
    </source>
</evidence>
<gene>
    <name evidence="2" type="ORF">HAX54_002843</name>
</gene>
<name>A0ABS8WWI3_DATST</name>
<protein>
    <recommendedName>
        <fullName evidence="4">Transmembrane protein</fullName>
    </recommendedName>
</protein>
<dbReference type="Proteomes" id="UP000823775">
    <property type="component" value="Unassembled WGS sequence"/>
</dbReference>
<dbReference type="EMBL" id="JACEIK010011279">
    <property type="protein sequence ID" value="MCE3215573.1"/>
    <property type="molecule type" value="Genomic_DNA"/>
</dbReference>
<organism evidence="2 3">
    <name type="scientific">Datura stramonium</name>
    <name type="common">Jimsonweed</name>
    <name type="synonym">Common thornapple</name>
    <dbReference type="NCBI Taxonomy" id="4076"/>
    <lineage>
        <taxon>Eukaryota</taxon>
        <taxon>Viridiplantae</taxon>
        <taxon>Streptophyta</taxon>
        <taxon>Embryophyta</taxon>
        <taxon>Tracheophyta</taxon>
        <taxon>Spermatophyta</taxon>
        <taxon>Magnoliopsida</taxon>
        <taxon>eudicotyledons</taxon>
        <taxon>Gunneridae</taxon>
        <taxon>Pentapetalae</taxon>
        <taxon>asterids</taxon>
        <taxon>lamiids</taxon>
        <taxon>Solanales</taxon>
        <taxon>Solanaceae</taxon>
        <taxon>Solanoideae</taxon>
        <taxon>Datureae</taxon>
        <taxon>Datura</taxon>
    </lineage>
</organism>
<comment type="caution">
    <text evidence="2">The sequence shown here is derived from an EMBL/GenBank/DDBJ whole genome shotgun (WGS) entry which is preliminary data.</text>
</comment>
<keyword evidence="1" id="KW-1133">Transmembrane helix</keyword>
<evidence type="ECO:0000256" key="1">
    <source>
        <dbReference type="SAM" id="Phobius"/>
    </source>
</evidence>
<evidence type="ECO:0000313" key="3">
    <source>
        <dbReference type="Proteomes" id="UP000823775"/>
    </source>
</evidence>
<keyword evidence="1" id="KW-0472">Membrane</keyword>
<evidence type="ECO:0008006" key="4">
    <source>
        <dbReference type="Google" id="ProtNLM"/>
    </source>
</evidence>
<keyword evidence="1" id="KW-0812">Transmembrane</keyword>
<keyword evidence="3" id="KW-1185">Reference proteome</keyword>
<proteinExistence type="predicted"/>
<feature type="transmembrane region" description="Helical" evidence="1">
    <location>
        <begin position="62"/>
        <end position="88"/>
    </location>
</feature>
<feature type="transmembrane region" description="Helical" evidence="1">
    <location>
        <begin position="31"/>
        <end position="50"/>
    </location>
</feature>
<reference evidence="2 3" key="1">
    <citation type="journal article" date="2021" name="BMC Genomics">
        <title>Datura genome reveals duplications of psychoactive alkaloid biosynthetic genes and high mutation rate following tissue culture.</title>
        <authorList>
            <person name="Rajewski A."/>
            <person name="Carter-House D."/>
            <person name="Stajich J."/>
            <person name="Litt A."/>
        </authorList>
    </citation>
    <scope>NUCLEOTIDE SEQUENCE [LARGE SCALE GENOMIC DNA]</scope>
    <source>
        <strain evidence="2">AR-01</strain>
    </source>
</reference>
<sequence>MRKKEVVVCDLPLSPSPKQRERERERGGCVVRLRLVWTCISMVFLAEQFCRVGRGRSRWRPYWFFSATGGGTGRSVLLPVWCFVAMAFRRSGRFGVVA</sequence>
<accession>A0ABS8WWI3</accession>